<name>A0A382PN28_9ZZZZ</name>
<sequence length="50" mass="5890">MNSILFWTLILVGTGLFIYLVPYRNIKNIQKLQQEGLEKLDNIIELLKKN</sequence>
<organism evidence="2">
    <name type="scientific">marine metagenome</name>
    <dbReference type="NCBI Taxonomy" id="408172"/>
    <lineage>
        <taxon>unclassified sequences</taxon>
        <taxon>metagenomes</taxon>
        <taxon>ecological metagenomes</taxon>
    </lineage>
</organism>
<gene>
    <name evidence="2" type="ORF">METZ01_LOCUS327653</name>
</gene>
<accession>A0A382PN28</accession>
<feature type="transmembrane region" description="Helical" evidence="1">
    <location>
        <begin position="6"/>
        <end position="23"/>
    </location>
</feature>
<keyword evidence="1" id="KW-0812">Transmembrane</keyword>
<proteinExistence type="predicted"/>
<keyword evidence="1" id="KW-0472">Membrane</keyword>
<reference evidence="2" key="1">
    <citation type="submission" date="2018-05" db="EMBL/GenBank/DDBJ databases">
        <authorList>
            <person name="Lanie J.A."/>
            <person name="Ng W.-L."/>
            <person name="Kazmierczak K.M."/>
            <person name="Andrzejewski T.M."/>
            <person name="Davidsen T.M."/>
            <person name="Wayne K.J."/>
            <person name="Tettelin H."/>
            <person name="Glass J.I."/>
            <person name="Rusch D."/>
            <person name="Podicherti R."/>
            <person name="Tsui H.-C.T."/>
            <person name="Winkler M.E."/>
        </authorList>
    </citation>
    <scope>NUCLEOTIDE SEQUENCE</scope>
</reference>
<keyword evidence="1" id="KW-1133">Transmembrane helix</keyword>
<dbReference type="AlphaFoldDB" id="A0A382PN28"/>
<evidence type="ECO:0000256" key="1">
    <source>
        <dbReference type="SAM" id="Phobius"/>
    </source>
</evidence>
<dbReference type="EMBL" id="UINC01108582">
    <property type="protein sequence ID" value="SVC74799.1"/>
    <property type="molecule type" value="Genomic_DNA"/>
</dbReference>
<evidence type="ECO:0000313" key="2">
    <source>
        <dbReference type="EMBL" id="SVC74799.1"/>
    </source>
</evidence>
<protein>
    <submittedName>
        <fullName evidence="2">Uncharacterized protein</fullName>
    </submittedName>
</protein>